<keyword evidence="3" id="KW-0804">Transcription</keyword>
<reference evidence="7 9" key="2">
    <citation type="submission" date="2016-10" db="EMBL/GenBank/DDBJ databases">
        <authorList>
            <person name="Varghese N."/>
            <person name="Submissions S."/>
        </authorList>
    </citation>
    <scope>NUCLEOTIDE SEQUENCE [LARGE SCALE GENOMIC DNA]</scope>
    <source>
        <strain evidence="7 9">CBMB27</strain>
    </source>
</reference>
<evidence type="ECO:0000259" key="5">
    <source>
        <dbReference type="PROSITE" id="PS01124"/>
    </source>
</evidence>
<dbReference type="PANTHER" id="PTHR46796:SF6">
    <property type="entry name" value="ARAC SUBFAMILY"/>
    <property type="match status" value="1"/>
</dbReference>
<dbReference type="AlphaFoldDB" id="A0AAE8HQJ1"/>
<evidence type="ECO:0000313" key="9">
    <source>
        <dbReference type="Proteomes" id="UP000199140"/>
    </source>
</evidence>
<keyword evidence="1" id="KW-0805">Transcription regulation</keyword>
<dbReference type="Proteomes" id="UP000199140">
    <property type="component" value="Unassembled WGS sequence"/>
</dbReference>
<dbReference type="Gene3D" id="1.10.10.60">
    <property type="entry name" value="Homeodomain-like"/>
    <property type="match status" value="1"/>
</dbReference>
<evidence type="ECO:0000256" key="2">
    <source>
        <dbReference type="ARBA" id="ARBA00023125"/>
    </source>
</evidence>
<evidence type="ECO:0000256" key="3">
    <source>
        <dbReference type="ARBA" id="ARBA00023163"/>
    </source>
</evidence>
<accession>A0AAE8HQJ1</accession>
<dbReference type="InterPro" id="IPR035418">
    <property type="entry name" value="AraC-bd_2"/>
</dbReference>
<dbReference type="Proteomes" id="UP000185487">
    <property type="component" value="Chromosome"/>
</dbReference>
<evidence type="ECO:0000256" key="4">
    <source>
        <dbReference type="SAM" id="MobiDB-lite"/>
    </source>
</evidence>
<evidence type="ECO:0000313" key="7">
    <source>
        <dbReference type="EMBL" id="SFG71977.1"/>
    </source>
</evidence>
<dbReference type="PANTHER" id="PTHR46796">
    <property type="entry name" value="HTH-TYPE TRANSCRIPTIONAL ACTIVATOR RHAS-RELATED"/>
    <property type="match status" value="1"/>
</dbReference>
<dbReference type="SUPFAM" id="SSF46689">
    <property type="entry name" value="Homeodomain-like"/>
    <property type="match status" value="1"/>
</dbReference>
<dbReference type="GO" id="GO:0003700">
    <property type="term" value="F:DNA-binding transcription factor activity"/>
    <property type="evidence" value="ECO:0007669"/>
    <property type="project" value="InterPro"/>
</dbReference>
<dbReference type="GO" id="GO:0043565">
    <property type="term" value="F:sequence-specific DNA binding"/>
    <property type="evidence" value="ECO:0007669"/>
    <property type="project" value="InterPro"/>
</dbReference>
<dbReference type="InterPro" id="IPR018060">
    <property type="entry name" value="HTH_AraC"/>
</dbReference>
<dbReference type="EMBL" id="CP015367">
    <property type="protein sequence ID" value="APT33618.1"/>
    <property type="molecule type" value="Genomic_DNA"/>
</dbReference>
<gene>
    <name evidence="6" type="ORF">MCBMB27_04327</name>
    <name evidence="7" type="ORF">SAMN05192567_10747</name>
</gene>
<keyword evidence="2 7" id="KW-0238">DNA-binding</keyword>
<feature type="compositionally biased region" description="Basic and acidic residues" evidence="4">
    <location>
        <begin position="320"/>
        <end position="334"/>
    </location>
</feature>
<evidence type="ECO:0000313" key="6">
    <source>
        <dbReference type="EMBL" id="APT33618.1"/>
    </source>
</evidence>
<dbReference type="PRINTS" id="PR00032">
    <property type="entry name" value="HTHARAC"/>
</dbReference>
<evidence type="ECO:0000313" key="8">
    <source>
        <dbReference type="Proteomes" id="UP000185487"/>
    </source>
</evidence>
<dbReference type="Pfam" id="PF12833">
    <property type="entry name" value="HTH_18"/>
    <property type="match status" value="1"/>
</dbReference>
<dbReference type="RefSeq" id="WP_075381215.1">
    <property type="nucleotide sequence ID" value="NZ_CP015367.1"/>
</dbReference>
<keyword evidence="8" id="KW-1185">Reference proteome</keyword>
<dbReference type="InterPro" id="IPR018062">
    <property type="entry name" value="HTH_AraC-typ_CS"/>
</dbReference>
<evidence type="ECO:0000256" key="1">
    <source>
        <dbReference type="ARBA" id="ARBA00023015"/>
    </source>
</evidence>
<dbReference type="InterPro" id="IPR050204">
    <property type="entry name" value="AraC_XylS_family_regulators"/>
</dbReference>
<name>A0AAE8HQJ1_9HYPH</name>
<feature type="region of interest" description="Disordered" evidence="4">
    <location>
        <begin position="310"/>
        <end position="334"/>
    </location>
</feature>
<dbReference type="EMBL" id="FOPK01000007">
    <property type="protein sequence ID" value="SFG71977.1"/>
    <property type="molecule type" value="Genomic_DNA"/>
</dbReference>
<dbReference type="PROSITE" id="PS01124">
    <property type="entry name" value="HTH_ARAC_FAMILY_2"/>
    <property type="match status" value="1"/>
</dbReference>
<proteinExistence type="predicted"/>
<dbReference type="PROSITE" id="PS00041">
    <property type="entry name" value="HTH_ARAC_FAMILY_1"/>
    <property type="match status" value="1"/>
</dbReference>
<dbReference type="KEGG" id="mphy:MCBMB27_04327"/>
<organism evidence="7 9">
    <name type="scientific">Methylobacterium phyllosphaerae</name>
    <dbReference type="NCBI Taxonomy" id="418223"/>
    <lineage>
        <taxon>Bacteria</taxon>
        <taxon>Pseudomonadati</taxon>
        <taxon>Pseudomonadota</taxon>
        <taxon>Alphaproteobacteria</taxon>
        <taxon>Hyphomicrobiales</taxon>
        <taxon>Methylobacteriaceae</taxon>
        <taxon>Methylobacterium</taxon>
    </lineage>
</organism>
<feature type="domain" description="HTH araC/xylS-type" evidence="5">
    <location>
        <begin position="213"/>
        <end position="317"/>
    </location>
</feature>
<dbReference type="Pfam" id="PF14525">
    <property type="entry name" value="AraC_binding_2"/>
    <property type="match status" value="1"/>
</dbReference>
<dbReference type="InterPro" id="IPR009057">
    <property type="entry name" value="Homeodomain-like_sf"/>
</dbReference>
<dbReference type="SMART" id="SM00342">
    <property type="entry name" value="HTH_ARAC"/>
    <property type="match status" value="1"/>
</dbReference>
<reference evidence="6 8" key="1">
    <citation type="submission" date="2016-04" db="EMBL/GenBank/DDBJ databases">
        <title>Complete genome sequencing and analysis of CBMB27, Methylobacterium phyllosphaerae isolated from leaf tissues of rice (Oryza sativa L.).</title>
        <authorList>
            <person name="Lee Y."/>
            <person name="Hwangbo K."/>
            <person name="Chung H."/>
            <person name="Yoo J."/>
            <person name="Kim K.Y."/>
            <person name="Sa T.M."/>
            <person name="Um Y."/>
            <person name="Madhaiyan M."/>
        </authorList>
    </citation>
    <scope>NUCLEOTIDE SEQUENCE [LARGE SCALE GENOMIC DNA]</scope>
    <source>
        <strain evidence="6 8">CBMB27</strain>
    </source>
</reference>
<sequence>MLSPVLVPSLVETTNHVEPKQAFEFWRCTALAAFGDIGRRHPRERFAAKRLTVASAGWSLTHTVSSPVELEFRSRHVDRNARAMVVIGLGLDGVGYHEQHGRGAQLNPGDISFLSRNRPFVAGTQSAYGEIRLAVPREVFEAWVGDADAFAGRSLNPHPAGVAFRTRLCTVAASIAWMSEGEAQTAIEGVLHLLGHLVDGTARRTKPAEVSQAAVVSLARAHIARRMHDPDLTPQDIQRALGLSRTSLYRAFAETGGIATAIRDARLDLARRRLEAARDGKVRIASIAYACGFTDVPTFNRGFRKRFGLAPGDLRPARPQADRISPRQPDPPRP</sequence>
<dbReference type="InterPro" id="IPR020449">
    <property type="entry name" value="Tscrpt_reg_AraC-type_HTH"/>
</dbReference>
<protein>
    <submittedName>
        <fullName evidence="7">AraC-type DNA-binding protein</fullName>
    </submittedName>
</protein>